<evidence type="ECO:0000313" key="2">
    <source>
        <dbReference type="Proteomes" id="UP000578531"/>
    </source>
</evidence>
<dbReference type="EMBL" id="JACCJC010000092">
    <property type="protein sequence ID" value="KAF6226588.1"/>
    <property type="molecule type" value="Genomic_DNA"/>
</dbReference>
<protein>
    <submittedName>
        <fullName evidence="1">Uncharacterized protein</fullName>
    </submittedName>
</protein>
<reference evidence="1 2" key="1">
    <citation type="journal article" date="2020" name="Genomics">
        <title>Complete, high-quality genomes from long-read metagenomic sequencing of two wolf lichen thalli reveals enigmatic genome architecture.</title>
        <authorList>
            <person name="McKenzie S.K."/>
            <person name="Walston R.F."/>
            <person name="Allen J.L."/>
        </authorList>
    </citation>
    <scope>NUCLEOTIDE SEQUENCE [LARGE SCALE GENOMIC DNA]</scope>
    <source>
        <strain evidence="1">WasteWater2</strain>
    </source>
</reference>
<proteinExistence type="predicted"/>
<dbReference type="GeneID" id="59294121"/>
<sequence>MSGESSRYRRTTTLRTFFPFIQRLCKLVSGPGIANNALTCLDWRPASFAVADSLRQLGILGKVLEHNGVVELDVWANVKIEGSQGISDNESGNA</sequence>
<name>A0A8H6CNA4_9LECA</name>
<keyword evidence="2" id="KW-1185">Reference proteome</keyword>
<gene>
    <name evidence="1" type="ORF">HO173_012487</name>
</gene>
<dbReference type="RefSeq" id="XP_037158739.1">
    <property type="nucleotide sequence ID" value="XM_037314356.1"/>
</dbReference>
<dbReference type="Proteomes" id="UP000578531">
    <property type="component" value="Unassembled WGS sequence"/>
</dbReference>
<dbReference type="AlphaFoldDB" id="A0A8H6CNA4"/>
<organism evidence="1 2">
    <name type="scientific">Letharia columbiana</name>
    <dbReference type="NCBI Taxonomy" id="112416"/>
    <lineage>
        <taxon>Eukaryota</taxon>
        <taxon>Fungi</taxon>
        <taxon>Dikarya</taxon>
        <taxon>Ascomycota</taxon>
        <taxon>Pezizomycotina</taxon>
        <taxon>Lecanoromycetes</taxon>
        <taxon>OSLEUM clade</taxon>
        <taxon>Lecanoromycetidae</taxon>
        <taxon>Lecanorales</taxon>
        <taxon>Lecanorineae</taxon>
        <taxon>Parmeliaceae</taxon>
        <taxon>Letharia</taxon>
    </lineage>
</organism>
<comment type="caution">
    <text evidence="1">The sequence shown here is derived from an EMBL/GenBank/DDBJ whole genome shotgun (WGS) entry which is preliminary data.</text>
</comment>
<evidence type="ECO:0000313" key="1">
    <source>
        <dbReference type="EMBL" id="KAF6226588.1"/>
    </source>
</evidence>
<accession>A0A8H6CNA4</accession>